<feature type="transmembrane region" description="Helical" evidence="1">
    <location>
        <begin position="219"/>
        <end position="237"/>
    </location>
</feature>
<dbReference type="Proteomes" id="UP000515511">
    <property type="component" value="Chromosome"/>
</dbReference>
<protein>
    <submittedName>
        <fullName evidence="2">Uncharacterized protein</fullName>
    </submittedName>
</protein>
<feature type="transmembrane region" description="Helical" evidence="1">
    <location>
        <begin position="12"/>
        <end position="30"/>
    </location>
</feature>
<dbReference type="AlphaFoldDB" id="A0A7G6YBL7"/>
<reference evidence="3" key="1">
    <citation type="submission" date="2019-09" db="EMBL/GenBank/DDBJ databases">
        <title>Antimicrobial potential of Antarctic Bacteria.</title>
        <authorList>
            <person name="Benaud N."/>
            <person name="Edwards R.J."/>
            <person name="Ferrari B.C."/>
        </authorList>
    </citation>
    <scope>NUCLEOTIDE SEQUENCE [LARGE SCALE GENOMIC DNA]</scope>
    <source>
        <strain evidence="3">INR9</strain>
    </source>
</reference>
<evidence type="ECO:0000256" key="1">
    <source>
        <dbReference type="SAM" id="Phobius"/>
    </source>
</evidence>
<sequence>MIASLLPGFRDFRTPLVVGYLWLMAVWVLVSPFIPKKADSIGLLRALYDLTGWLGTTIALTILTFAAYVIGLILSGVSLRLLQWGGQQLAPTTEVGLADLIDRKLSRIFASDLTFADVERQLPNLAEEADDFIEFEHDRQRRIGSDEFGRMEGPPSYEKRMASRDMSRRNWLRSPRGHEAISRRVLNELRLAELSLQISSKDVYDKYDRTRSEADFRHAIAAPIGVLGIAVAVRLGFDGLGLWATLIAFGSILVVGVLELTARRREREANDFIVQAIIRGVIKAPVLELLDEVKPAPSIEASSKRR</sequence>
<feature type="transmembrane region" description="Helical" evidence="1">
    <location>
        <begin position="50"/>
        <end position="74"/>
    </location>
</feature>
<name>A0A7G6YBL7_9MICO</name>
<keyword evidence="1" id="KW-0812">Transmembrane</keyword>
<feature type="transmembrane region" description="Helical" evidence="1">
    <location>
        <begin position="243"/>
        <end position="262"/>
    </location>
</feature>
<accession>A0A7G6YBL7</accession>
<keyword evidence="1" id="KW-1133">Transmembrane helix</keyword>
<evidence type="ECO:0000313" key="3">
    <source>
        <dbReference type="Proteomes" id="UP000515511"/>
    </source>
</evidence>
<dbReference type="EMBL" id="CP043641">
    <property type="protein sequence ID" value="QNE35882.1"/>
    <property type="molecule type" value="Genomic_DNA"/>
</dbReference>
<proteinExistence type="predicted"/>
<dbReference type="RefSeq" id="WP_185275350.1">
    <property type="nucleotide sequence ID" value="NZ_CP043641.1"/>
</dbReference>
<organism evidence="2 3">
    <name type="scientific">Leifsonia shinshuensis</name>
    <dbReference type="NCBI Taxonomy" id="150026"/>
    <lineage>
        <taxon>Bacteria</taxon>
        <taxon>Bacillati</taxon>
        <taxon>Actinomycetota</taxon>
        <taxon>Actinomycetes</taxon>
        <taxon>Micrococcales</taxon>
        <taxon>Microbacteriaceae</taxon>
        <taxon>Leifsonia</taxon>
    </lineage>
</organism>
<evidence type="ECO:0000313" key="2">
    <source>
        <dbReference type="EMBL" id="QNE35882.1"/>
    </source>
</evidence>
<gene>
    <name evidence="2" type="ORF">F1C12_12590</name>
</gene>
<dbReference type="KEGG" id="lse:F1C12_12590"/>
<keyword evidence="1" id="KW-0472">Membrane</keyword>